<dbReference type="PANTHER" id="PTHR14527">
    <property type="entry name" value="PROTEIN MIS12 HOMOLOG"/>
    <property type="match status" value="1"/>
</dbReference>
<evidence type="ECO:0000256" key="1">
    <source>
        <dbReference type="ARBA" id="ARBA00004629"/>
    </source>
</evidence>
<dbReference type="Proteomes" id="UP001472866">
    <property type="component" value="Chromosome 04"/>
</dbReference>
<evidence type="ECO:0000256" key="9">
    <source>
        <dbReference type="ARBA" id="ARBA00023328"/>
    </source>
</evidence>
<evidence type="ECO:0000256" key="5">
    <source>
        <dbReference type="ARBA" id="ARBA00022776"/>
    </source>
</evidence>
<dbReference type="InterPro" id="IPR008685">
    <property type="entry name" value="Centromere_Mis12"/>
</dbReference>
<evidence type="ECO:0000256" key="2">
    <source>
        <dbReference type="ARBA" id="ARBA00008643"/>
    </source>
</evidence>
<keyword evidence="12" id="KW-1185">Reference proteome</keyword>
<proteinExistence type="inferred from homology"/>
<dbReference type="GO" id="GO:0051382">
    <property type="term" value="P:kinetochore assembly"/>
    <property type="evidence" value="ECO:0007669"/>
    <property type="project" value="TreeGrafter"/>
</dbReference>
<dbReference type="PANTHER" id="PTHR14527:SF2">
    <property type="entry name" value="PROTEIN MIS12 HOMOLOG"/>
    <property type="match status" value="1"/>
</dbReference>
<dbReference type="GO" id="GO:0000070">
    <property type="term" value="P:mitotic sister chromatid segregation"/>
    <property type="evidence" value="ECO:0007669"/>
    <property type="project" value="TreeGrafter"/>
</dbReference>
<evidence type="ECO:0000256" key="8">
    <source>
        <dbReference type="ARBA" id="ARBA00023306"/>
    </source>
</evidence>
<evidence type="ECO:0000256" key="6">
    <source>
        <dbReference type="ARBA" id="ARBA00022838"/>
    </source>
</evidence>
<gene>
    <name evidence="11" type="ORF">HKI87_04g31030</name>
</gene>
<keyword evidence="6" id="KW-0995">Kinetochore</keyword>
<protein>
    <submittedName>
        <fullName evidence="11">Uncharacterized protein</fullName>
    </submittedName>
</protein>
<dbReference type="EMBL" id="CP151504">
    <property type="protein sequence ID" value="WZN61568.1"/>
    <property type="molecule type" value="Genomic_DNA"/>
</dbReference>
<dbReference type="GO" id="GO:0000444">
    <property type="term" value="C:MIS12/MIND type complex"/>
    <property type="evidence" value="ECO:0007669"/>
    <property type="project" value="TreeGrafter"/>
</dbReference>
<keyword evidence="7 10" id="KW-0175">Coiled coil</keyword>
<keyword evidence="8" id="KW-0131">Cell cycle</keyword>
<dbReference type="GO" id="GO:0051301">
    <property type="term" value="P:cell division"/>
    <property type="evidence" value="ECO:0007669"/>
    <property type="project" value="UniProtKB-KW"/>
</dbReference>
<evidence type="ECO:0000256" key="3">
    <source>
        <dbReference type="ARBA" id="ARBA00022454"/>
    </source>
</evidence>
<accession>A0AAX4P648</accession>
<keyword evidence="5" id="KW-0498">Mitosis</keyword>
<comment type="similarity">
    <text evidence="2">Belongs to the mis12 family.</text>
</comment>
<keyword evidence="3" id="KW-0158">Chromosome</keyword>
<evidence type="ECO:0000256" key="4">
    <source>
        <dbReference type="ARBA" id="ARBA00022618"/>
    </source>
</evidence>
<evidence type="ECO:0000313" key="11">
    <source>
        <dbReference type="EMBL" id="WZN61568.1"/>
    </source>
</evidence>
<organism evidence="11 12">
    <name type="scientific">Chloropicon roscoffensis</name>
    <dbReference type="NCBI Taxonomy" id="1461544"/>
    <lineage>
        <taxon>Eukaryota</taxon>
        <taxon>Viridiplantae</taxon>
        <taxon>Chlorophyta</taxon>
        <taxon>Chloropicophyceae</taxon>
        <taxon>Chloropicales</taxon>
        <taxon>Chloropicaceae</taxon>
        <taxon>Chloropicon</taxon>
    </lineage>
</organism>
<evidence type="ECO:0000256" key="10">
    <source>
        <dbReference type="SAM" id="Coils"/>
    </source>
</evidence>
<feature type="coiled-coil region" evidence="10">
    <location>
        <begin position="111"/>
        <end position="152"/>
    </location>
</feature>
<name>A0AAX4P648_9CHLO</name>
<reference evidence="11 12" key="1">
    <citation type="submission" date="2024-03" db="EMBL/GenBank/DDBJ databases">
        <title>Complete genome sequence of the green alga Chloropicon roscoffensis RCC1871.</title>
        <authorList>
            <person name="Lemieux C."/>
            <person name="Pombert J.-F."/>
            <person name="Otis C."/>
            <person name="Turmel M."/>
        </authorList>
    </citation>
    <scope>NUCLEOTIDE SEQUENCE [LARGE SCALE GENOMIC DNA]</scope>
    <source>
        <strain evidence="11 12">RCC1871</strain>
    </source>
</reference>
<keyword evidence="9" id="KW-0137">Centromere</keyword>
<sequence length="242" mass="26988">MELSGSAERQLKDIFDLGNDVVTNDVLNSFQDYIADGFDAFEKYIRDTLYQGNQESTALKMILAVEQLHNLMQESERRTSKKLENQVKESVFFVPEALALTALQTSEKLDSATLREEEEKLDRELHEMRAEIASTRAACEELQSEVSSLDAEIASCDVSRVEAIPEALGAGKENFSRDAAAVDKAGKELNSMLPKLKELSNKFGSANLTTTRNIVDQVESEVEKRKQSQAGKTLKEMCNLLT</sequence>
<evidence type="ECO:0000313" key="12">
    <source>
        <dbReference type="Proteomes" id="UP001472866"/>
    </source>
</evidence>
<dbReference type="AlphaFoldDB" id="A0AAX4P648"/>
<dbReference type="GO" id="GO:0005634">
    <property type="term" value="C:nucleus"/>
    <property type="evidence" value="ECO:0007669"/>
    <property type="project" value="InterPro"/>
</dbReference>
<comment type="subcellular location">
    <subcellularLocation>
        <location evidence="1">Chromosome</location>
        <location evidence="1">Centromere</location>
        <location evidence="1">Kinetochore</location>
    </subcellularLocation>
</comment>
<evidence type="ECO:0000256" key="7">
    <source>
        <dbReference type="ARBA" id="ARBA00023054"/>
    </source>
</evidence>
<keyword evidence="4" id="KW-0132">Cell division</keyword>
<dbReference type="Pfam" id="PF05859">
    <property type="entry name" value="Mis12"/>
    <property type="match status" value="1"/>
</dbReference>